<evidence type="ECO:0000256" key="18">
    <source>
        <dbReference type="PIRSR" id="PIRSR601382-1"/>
    </source>
</evidence>
<evidence type="ECO:0000256" key="9">
    <source>
        <dbReference type="ARBA" id="ARBA00022968"/>
    </source>
</evidence>
<comment type="catalytic activity">
    <reaction evidence="16">
        <text>N(4)-(alpha-D-Man-(1-&gt;2)-alpha-D-Man-(1-&gt;2)-alpha-D-Man-(1-&gt;3)-[alpha-D-Man-(1-&gt;3)-[alpha-D-Man-(1-&gt;2)-alpha-D-Man-(1-&gt;6)]-alpha-D-Man-(1-&gt;6)]-beta-D-Man-(1-&gt;4)-beta-D-GlcNAc-(1-&gt;4)-beta-D-GlcNAc)-L-asparaginyl-[protein] (N-glucan mannose isomer 8A1,2,3B1,3) + 3 H2O = N(4)-(alpha-D-Man-(1-&gt;3)-[alpha-D-Man-(1-&gt;3)-[alpha-D-Man-(1-&gt;6)]-alpha-D-Man-(1-&gt;6)]-beta-D-Man-(1-&gt;4)-beta-D-GlcNAc-(1-&gt;4)-beta-D-GlcNAc)-L-asparaginyl-[protein] (N-glucan mannose isomer 5A1,2) + 3 beta-D-mannose</text>
        <dbReference type="Rhea" id="RHEA:56028"/>
        <dbReference type="Rhea" id="RHEA-COMP:14358"/>
        <dbReference type="Rhea" id="RHEA-COMP:14367"/>
        <dbReference type="ChEBI" id="CHEBI:15377"/>
        <dbReference type="ChEBI" id="CHEBI:28563"/>
        <dbReference type="ChEBI" id="CHEBI:59087"/>
        <dbReference type="ChEBI" id="CHEBI:60628"/>
        <dbReference type="EC" id="3.2.1.113"/>
    </reaction>
</comment>
<protein>
    <recommendedName>
        <fullName evidence="21">alpha-1,2-Mannosidase</fullName>
        <ecNumber evidence="21">3.2.1.-</ecNumber>
    </recommendedName>
</protein>
<gene>
    <name evidence="22" type="ORF">TCLT_LOCUS8863</name>
</gene>
<feature type="active site" evidence="18">
    <location>
        <position position="231"/>
    </location>
</feature>
<dbReference type="OrthoDB" id="8118055at2759"/>
<dbReference type="GO" id="GO:0005509">
    <property type="term" value="F:calcium ion binding"/>
    <property type="evidence" value="ECO:0007669"/>
    <property type="project" value="InterPro"/>
</dbReference>
<keyword evidence="23" id="KW-1185">Reference proteome</keyword>
<feature type="active site" description="Proton donor" evidence="18">
    <location>
        <position position="342"/>
    </location>
</feature>
<dbReference type="OMA" id="PESFGWD"/>
<evidence type="ECO:0000256" key="17">
    <source>
        <dbReference type="ARBA" id="ARBA00048605"/>
    </source>
</evidence>
<dbReference type="InterPro" id="IPR012341">
    <property type="entry name" value="6hp_glycosidase-like_sf"/>
</dbReference>
<evidence type="ECO:0000256" key="15">
    <source>
        <dbReference type="ARBA" id="ARBA00023295"/>
    </source>
</evidence>
<evidence type="ECO:0000256" key="3">
    <source>
        <dbReference type="ARBA" id="ARBA00004922"/>
    </source>
</evidence>
<accession>A0A158RCT9</accession>
<dbReference type="InterPro" id="IPR001382">
    <property type="entry name" value="Glyco_hydro_47"/>
</dbReference>
<evidence type="ECO:0000313" key="22">
    <source>
        <dbReference type="EMBL" id="VDN06448.1"/>
    </source>
</evidence>
<keyword evidence="10" id="KW-1133">Transmembrane helix</keyword>
<evidence type="ECO:0000256" key="16">
    <source>
        <dbReference type="ARBA" id="ARBA00047669"/>
    </source>
</evidence>
<evidence type="ECO:0000313" key="23">
    <source>
        <dbReference type="Proteomes" id="UP000276776"/>
    </source>
</evidence>
<comment type="catalytic activity">
    <reaction evidence="17">
        <text>N(4)-(alpha-D-Man-(1-&gt;2)-alpha-D-Man-(1-&gt;2)-alpha-D-Man-(1-&gt;3)-[alpha-D-Man-(1-&gt;2)-alpha-D-Man-(1-&gt;3)-[alpha-D-Man-(1-&gt;2)-alpha-D-Man-(1-&gt;6)]-alpha-D-Man-(1-&gt;6)]-beta-D-Man-(1-&gt;4)-beta-D-GlcNAc-(1-&gt;4)-beta-D-GlcNAc)-L-asparaginyl-[protein] (N-glucan mannose isomer 9A1,2,3B1,2,3) + 4 H2O = N(4)-(alpha-D-Man-(1-&gt;3)-[alpha-D-Man-(1-&gt;3)-[alpha-D-Man-(1-&gt;6)]-alpha-D-Man-(1-&gt;6)]-beta-D-Man-(1-&gt;4)-beta-D-GlcNAc-(1-&gt;4)-beta-D-GlcNAc)-L-asparaginyl-[protein] (N-glucan mannose isomer 5A1,2) + 4 beta-D-mannose</text>
        <dbReference type="Rhea" id="RHEA:56008"/>
        <dbReference type="Rhea" id="RHEA-COMP:14356"/>
        <dbReference type="Rhea" id="RHEA-COMP:14367"/>
        <dbReference type="ChEBI" id="CHEBI:15377"/>
        <dbReference type="ChEBI" id="CHEBI:28563"/>
        <dbReference type="ChEBI" id="CHEBI:59087"/>
        <dbReference type="ChEBI" id="CHEBI:139493"/>
        <dbReference type="EC" id="3.2.1.113"/>
    </reaction>
</comment>
<evidence type="ECO:0000256" key="2">
    <source>
        <dbReference type="ARBA" id="ARBA00004323"/>
    </source>
</evidence>
<evidence type="ECO:0000256" key="20">
    <source>
        <dbReference type="PIRSR" id="PIRSR601382-3"/>
    </source>
</evidence>
<evidence type="ECO:0000256" key="13">
    <source>
        <dbReference type="ARBA" id="ARBA00023157"/>
    </source>
</evidence>
<feature type="active site" description="Proton donor" evidence="18">
    <location>
        <position position="103"/>
    </location>
</feature>
<dbReference type="GO" id="GO:0004571">
    <property type="term" value="F:mannosyl-oligosaccharide 1,2-alpha-mannosidase activity"/>
    <property type="evidence" value="ECO:0007669"/>
    <property type="project" value="UniProtKB-EC"/>
</dbReference>
<dbReference type="Gene3D" id="1.50.10.10">
    <property type="match status" value="1"/>
</dbReference>
<dbReference type="SUPFAM" id="SSF48225">
    <property type="entry name" value="Seven-hairpin glycosidases"/>
    <property type="match status" value="1"/>
</dbReference>
<sequence length="466" mass="54166">MKRGKFRRLFFIEIYSILLSLQMTKFAWDNYRKYAWGFNELKPLSKSGHSASIFGSGELGATIIDALDTLYIMGLREEYEEGRNWIEHNFDLKTSTTDVSVFETNIRFVGGLLAAYALTRDEMFIHKARDVADILLPAFDTPTGIPHALVNPVTGKSHNWGWANGDYSILSEFGSLQLEFEYLSQLTQNMVYSKKVKRIQEMILSVRTKDGLYPNYLHPRSEHISVGALGDSFYEYLLKSWIRSGKSDGVSKEMYDAAIYSIKKHLLRYSKQNHLAYFIELKGRRELHKMDHLACFIVGMFTLEALNEQNMQRRSDTLKLAEEVANTCHESYVRTATGIGPESFRFSDEMEAQAVNDREKYYILRPEVIEGWFYLWRATRKNKYREWCWMAAKAIEKYCRTSGGYSGIRNVYSTQPTFDDVQQSFLLAETFKYLYLTFSDDNIMPLNKWVFNTEAHAFPIVTLIKH</sequence>
<comment type="similarity">
    <text evidence="4 21">Belongs to the glycosyl hydrolase 47 family.</text>
</comment>
<dbReference type="GO" id="GO:0005783">
    <property type="term" value="C:endoplasmic reticulum"/>
    <property type="evidence" value="ECO:0007669"/>
    <property type="project" value="TreeGrafter"/>
</dbReference>
<dbReference type="EC" id="3.2.1.-" evidence="21"/>
<dbReference type="EMBL" id="UYYF01004693">
    <property type="protein sequence ID" value="VDN06448.1"/>
    <property type="molecule type" value="Genomic_DNA"/>
</dbReference>
<keyword evidence="14" id="KW-0325">Glycoprotein</keyword>
<evidence type="ECO:0000256" key="6">
    <source>
        <dbReference type="ARBA" id="ARBA00022723"/>
    </source>
</evidence>
<dbReference type="InterPro" id="IPR036026">
    <property type="entry name" value="Seven-hairpin_glycosidases"/>
</dbReference>
<evidence type="ECO:0000256" key="11">
    <source>
        <dbReference type="ARBA" id="ARBA00023034"/>
    </source>
</evidence>
<dbReference type="PRINTS" id="PR00747">
    <property type="entry name" value="GLYHDRLASE47"/>
</dbReference>
<organism evidence="24">
    <name type="scientific">Thelazia callipaeda</name>
    <name type="common">Oriental eyeworm</name>
    <name type="synonym">Parasitic nematode</name>
    <dbReference type="NCBI Taxonomy" id="103827"/>
    <lineage>
        <taxon>Eukaryota</taxon>
        <taxon>Metazoa</taxon>
        <taxon>Ecdysozoa</taxon>
        <taxon>Nematoda</taxon>
        <taxon>Chromadorea</taxon>
        <taxon>Rhabditida</taxon>
        <taxon>Spirurina</taxon>
        <taxon>Spiruromorpha</taxon>
        <taxon>Thelazioidea</taxon>
        <taxon>Thelaziidae</taxon>
        <taxon>Thelazia</taxon>
    </lineage>
</organism>
<dbReference type="GO" id="GO:0006491">
    <property type="term" value="P:N-glycan processing"/>
    <property type="evidence" value="ECO:0007669"/>
    <property type="project" value="UniProtKB-ARBA"/>
</dbReference>
<dbReference type="WBParaSite" id="TCLT_0000887401-mRNA-1">
    <property type="protein sequence ID" value="TCLT_0000887401-mRNA-1"/>
    <property type="gene ID" value="TCLT_0000887401"/>
</dbReference>
<reference evidence="24" key="1">
    <citation type="submission" date="2016-04" db="UniProtKB">
        <authorList>
            <consortium name="WormBaseParasite"/>
        </authorList>
    </citation>
    <scope>IDENTIFICATION</scope>
</reference>
<proteinExistence type="inferred from homology"/>
<dbReference type="PANTHER" id="PTHR11742">
    <property type="entry name" value="MANNOSYL-OLIGOSACCHARIDE ALPHA-1,2-MANNOSIDASE-RELATED"/>
    <property type="match status" value="1"/>
</dbReference>
<keyword evidence="8 19" id="KW-0106">Calcium</keyword>
<dbReference type="FunFam" id="1.50.10.10:FF:000017">
    <property type="entry name" value="alpha-1,2-Mannosidase"/>
    <property type="match status" value="1"/>
</dbReference>
<reference evidence="22 23" key="2">
    <citation type="submission" date="2018-11" db="EMBL/GenBank/DDBJ databases">
        <authorList>
            <consortium name="Pathogen Informatics"/>
        </authorList>
    </citation>
    <scope>NUCLEOTIDE SEQUENCE [LARGE SCALE GENOMIC DNA]</scope>
</reference>
<keyword evidence="7 21" id="KW-0378">Hydrolase</keyword>
<keyword evidence="9" id="KW-0735">Signal-anchor</keyword>
<name>A0A158RCT9_THECL</name>
<evidence type="ECO:0000256" key="21">
    <source>
        <dbReference type="RuleBase" id="RU361193"/>
    </source>
</evidence>
<dbReference type="GO" id="GO:0000139">
    <property type="term" value="C:Golgi membrane"/>
    <property type="evidence" value="ECO:0007669"/>
    <property type="project" value="UniProtKB-SubCell"/>
</dbReference>
<evidence type="ECO:0000313" key="24">
    <source>
        <dbReference type="WBParaSite" id="TCLT_0000887401-mRNA-1"/>
    </source>
</evidence>
<dbReference type="Pfam" id="PF01532">
    <property type="entry name" value="Glyco_hydro_47"/>
    <property type="match status" value="1"/>
</dbReference>
<dbReference type="AlphaFoldDB" id="A0A158RCT9"/>
<dbReference type="InterPro" id="IPR050749">
    <property type="entry name" value="Glycosyl_Hydrolase_47"/>
</dbReference>
<dbReference type="Proteomes" id="UP000276776">
    <property type="component" value="Unassembled WGS sequence"/>
</dbReference>
<dbReference type="PANTHER" id="PTHR11742:SF6">
    <property type="entry name" value="MANNOSYL-OLIGOSACCHARIDE ALPHA-1,2-MANNOSIDASE IA-RELATED"/>
    <property type="match status" value="1"/>
</dbReference>
<dbReference type="GO" id="GO:0005975">
    <property type="term" value="P:carbohydrate metabolic process"/>
    <property type="evidence" value="ECO:0007669"/>
    <property type="project" value="InterPro"/>
</dbReference>
<feature type="binding site" evidence="19">
    <location>
        <position position="453"/>
    </location>
    <ligand>
        <name>Ca(2+)</name>
        <dbReference type="ChEBI" id="CHEBI:29108"/>
    </ligand>
</feature>
<evidence type="ECO:0000256" key="12">
    <source>
        <dbReference type="ARBA" id="ARBA00023136"/>
    </source>
</evidence>
<evidence type="ECO:0000256" key="10">
    <source>
        <dbReference type="ARBA" id="ARBA00022989"/>
    </source>
</evidence>
<keyword evidence="13 20" id="KW-1015">Disulfide bond</keyword>
<feature type="active site" evidence="18">
    <location>
        <position position="367"/>
    </location>
</feature>
<keyword evidence="11" id="KW-0333">Golgi apparatus</keyword>
<evidence type="ECO:0000256" key="5">
    <source>
        <dbReference type="ARBA" id="ARBA00022692"/>
    </source>
</evidence>
<evidence type="ECO:0000256" key="7">
    <source>
        <dbReference type="ARBA" id="ARBA00022801"/>
    </source>
</evidence>
<evidence type="ECO:0000256" key="4">
    <source>
        <dbReference type="ARBA" id="ARBA00007658"/>
    </source>
</evidence>
<evidence type="ECO:0000256" key="19">
    <source>
        <dbReference type="PIRSR" id="PIRSR601382-2"/>
    </source>
</evidence>
<evidence type="ECO:0000256" key="14">
    <source>
        <dbReference type="ARBA" id="ARBA00023180"/>
    </source>
</evidence>
<comment type="cofactor">
    <cofactor evidence="1 19">
        <name>Ca(2+)</name>
        <dbReference type="ChEBI" id="CHEBI:29108"/>
    </cofactor>
</comment>
<feature type="disulfide bond" evidence="20">
    <location>
        <begin position="295"/>
        <end position="328"/>
    </location>
</feature>
<comment type="subcellular location">
    <subcellularLocation>
        <location evidence="2">Golgi apparatus membrane</location>
        <topology evidence="2">Single-pass type II membrane protein</topology>
    </subcellularLocation>
</comment>
<dbReference type="STRING" id="103827.A0A158RCT9"/>
<evidence type="ECO:0000256" key="1">
    <source>
        <dbReference type="ARBA" id="ARBA00001913"/>
    </source>
</evidence>
<comment type="pathway">
    <text evidence="3">Protein modification; protein glycosylation.</text>
</comment>
<keyword evidence="5" id="KW-0812">Transmembrane</keyword>
<keyword evidence="15 21" id="KW-0326">Glycosidase</keyword>
<evidence type="ECO:0000256" key="8">
    <source>
        <dbReference type="ARBA" id="ARBA00022837"/>
    </source>
</evidence>
<keyword evidence="6 19" id="KW-0479">Metal-binding</keyword>
<keyword evidence="12" id="KW-0472">Membrane</keyword>